<dbReference type="InterPro" id="IPR043128">
    <property type="entry name" value="Rev_trsase/Diguanyl_cyclase"/>
</dbReference>
<dbReference type="SMART" id="SM00062">
    <property type="entry name" value="PBPb"/>
    <property type="match status" value="2"/>
</dbReference>
<keyword evidence="6" id="KW-1185">Reference proteome</keyword>
<gene>
    <name evidence="5" type="ORF">H8S62_16715</name>
</gene>
<dbReference type="PROSITE" id="PS50113">
    <property type="entry name" value="PAC"/>
    <property type="match status" value="1"/>
</dbReference>
<dbReference type="PANTHER" id="PTHR45138:SF9">
    <property type="entry name" value="DIGUANYLATE CYCLASE DGCM-RELATED"/>
    <property type="match status" value="1"/>
</dbReference>
<name>A0A8J6JPR1_9FIRM</name>
<dbReference type="GO" id="GO:0052621">
    <property type="term" value="F:diguanylate cyclase activity"/>
    <property type="evidence" value="ECO:0007669"/>
    <property type="project" value="TreeGrafter"/>
</dbReference>
<accession>A0A8J6JPR1</accession>
<dbReference type="SUPFAM" id="SSF53850">
    <property type="entry name" value="Periplasmic binding protein-like II"/>
    <property type="match status" value="2"/>
</dbReference>
<feature type="domain" description="GGDEF" evidence="4">
    <location>
        <begin position="693"/>
        <end position="823"/>
    </location>
</feature>
<comment type="caution">
    <text evidence="5">The sequence shown here is derived from an EMBL/GenBank/DDBJ whole genome shotgun (WGS) entry which is preliminary data.</text>
</comment>
<reference evidence="5" key="1">
    <citation type="submission" date="2020-08" db="EMBL/GenBank/DDBJ databases">
        <title>Genome public.</title>
        <authorList>
            <person name="Liu C."/>
            <person name="Sun Q."/>
        </authorList>
    </citation>
    <scope>NUCLEOTIDE SEQUENCE</scope>
    <source>
        <strain evidence="5">NSJ-52</strain>
    </source>
</reference>
<dbReference type="PANTHER" id="PTHR45138">
    <property type="entry name" value="REGULATORY COMPONENTS OF SENSORY TRANSDUCTION SYSTEM"/>
    <property type="match status" value="1"/>
</dbReference>
<dbReference type="CDD" id="cd01949">
    <property type="entry name" value="GGDEF"/>
    <property type="match status" value="1"/>
</dbReference>
<dbReference type="GO" id="GO:0005886">
    <property type="term" value="C:plasma membrane"/>
    <property type="evidence" value="ECO:0007669"/>
    <property type="project" value="TreeGrafter"/>
</dbReference>
<dbReference type="GO" id="GO:0043709">
    <property type="term" value="P:cell adhesion involved in single-species biofilm formation"/>
    <property type="evidence" value="ECO:0007669"/>
    <property type="project" value="TreeGrafter"/>
</dbReference>
<dbReference type="Pfam" id="PF00497">
    <property type="entry name" value="SBP_bac_3"/>
    <property type="match status" value="2"/>
</dbReference>
<dbReference type="SMART" id="SM00267">
    <property type="entry name" value="GGDEF"/>
    <property type="match status" value="1"/>
</dbReference>
<dbReference type="InterPro" id="IPR000700">
    <property type="entry name" value="PAS-assoc_C"/>
</dbReference>
<dbReference type="SUPFAM" id="SSF55785">
    <property type="entry name" value="PYP-like sensor domain (PAS domain)"/>
    <property type="match status" value="1"/>
</dbReference>
<evidence type="ECO:0000256" key="1">
    <source>
        <dbReference type="SAM" id="Phobius"/>
    </source>
</evidence>
<evidence type="ECO:0000259" key="4">
    <source>
        <dbReference type="PROSITE" id="PS50887"/>
    </source>
</evidence>
<keyword evidence="1" id="KW-0472">Membrane</keyword>
<dbReference type="NCBIfam" id="TIGR00254">
    <property type="entry name" value="GGDEF"/>
    <property type="match status" value="1"/>
</dbReference>
<dbReference type="EMBL" id="JACOPQ010000019">
    <property type="protein sequence ID" value="MBC5738655.1"/>
    <property type="molecule type" value="Genomic_DNA"/>
</dbReference>
<evidence type="ECO:0000313" key="5">
    <source>
        <dbReference type="EMBL" id="MBC5738655.1"/>
    </source>
</evidence>
<dbReference type="PROSITE" id="PS50887">
    <property type="entry name" value="GGDEF"/>
    <property type="match status" value="1"/>
</dbReference>
<dbReference type="AlphaFoldDB" id="A0A8J6JPR1"/>
<dbReference type="RefSeq" id="WP_186920323.1">
    <property type="nucleotide sequence ID" value="NZ_JACOPQ010000019.1"/>
</dbReference>
<dbReference type="CDD" id="cd01007">
    <property type="entry name" value="PBP2_BvgS_HisK_like"/>
    <property type="match status" value="1"/>
</dbReference>
<organism evidence="5 6">
    <name type="scientific">Lawsonibacter faecis</name>
    <dbReference type="NCBI Taxonomy" id="2763052"/>
    <lineage>
        <taxon>Bacteria</taxon>
        <taxon>Bacillati</taxon>
        <taxon>Bacillota</taxon>
        <taxon>Clostridia</taxon>
        <taxon>Eubacteriales</taxon>
        <taxon>Oscillospiraceae</taxon>
        <taxon>Lawsonibacter</taxon>
    </lineage>
</organism>
<dbReference type="SUPFAM" id="SSF55073">
    <property type="entry name" value="Nucleotide cyclase"/>
    <property type="match status" value="1"/>
</dbReference>
<feature type="transmembrane region" description="Helical" evidence="1">
    <location>
        <begin position="506"/>
        <end position="527"/>
    </location>
</feature>
<dbReference type="Gene3D" id="3.40.190.10">
    <property type="entry name" value="Periplasmic binding protein-like II"/>
    <property type="match status" value="4"/>
</dbReference>
<keyword evidence="1" id="KW-0812">Transmembrane</keyword>
<dbReference type="InterPro" id="IPR000160">
    <property type="entry name" value="GGDEF_dom"/>
</dbReference>
<dbReference type="GO" id="GO:1902201">
    <property type="term" value="P:negative regulation of bacterial-type flagellum-dependent cell motility"/>
    <property type="evidence" value="ECO:0007669"/>
    <property type="project" value="TreeGrafter"/>
</dbReference>
<dbReference type="InterPro" id="IPR001638">
    <property type="entry name" value="Solute-binding_3/MltF_N"/>
</dbReference>
<protein>
    <submittedName>
        <fullName evidence="5">Diguanylate cyclase</fullName>
    </submittedName>
</protein>
<dbReference type="InterPro" id="IPR035965">
    <property type="entry name" value="PAS-like_dom_sf"/>
</dbReference>
<keyword evidence="2" id="KW-0732">Signal</keyword>
<dbReference type="Gene3D" id="3.30.70.270">
    <property type="match status" value="1"/>
</dbReference>
<dbReference type="Pfam" id="PF00990">
    <property type="entry name" value="GGDEF"/>
    <property type="match status" value="1"/>
</dbReference>
<dbReference type="InterPro" id="IPR050469">
    <property type="entry name" value="Diguanylate_Cyclase"/>
</dbReference>
<feature type="chain" id="PRO_5035200811" evidence="2">
    <location>
        <begin position="29"/>
        <end position="823"/>
    </location>
</feature>
<feature type="signal peptide" evidence="2">
    <location>
        <begin position="1"/>
        <end position="28"/>
    </location>
</feature>
<evidence type="ECO:0000259" key="3">
    <source>
        <dbReference type="PROSITE" id="PS50113"/>
    </source>
</evidence>
<dbReference type="Gene3D" id="3.30.450.20">
    <property type="entry name" value="PAS domain"/>
    <property type="match status" value="1"/>
</dbReference>
<evidence type="ECO:0000256" key="2">
    <source>
        <dbReference type="SAM" id="SignalP"/>
    </source>
</evidence>
<dbReference type="Proteomes" id="UP000607645">
    <property type="component" value="Unassembled WGS sequence"/>
</dbReference>
<feature type="domain" description="PAC" evidence="3">
    <location>
        <begin position="612"/>
        <end position="664"/>
    </location>
</feature>
<evidence type="ECO:0000313" key="6">
    <source>
        <dbReference type="Proteomes" id="UP000607645"/>
    </source>
</evidence>
<sequence>MGRLARLTAAVMTVLLCVALAPPGRATAESGETLRVGFPIQAGLTEVDGDGNLSGYTYEYLREIAQYTGWEYEFVQMDGSLNDVLSEMLEMLERGDLDLLGAMNYSDALEEIYDYPGYSYGTSHSVLAVLDESDITESNYAIGRVLRVAVIERAVSRNEQLARFCESSQISVEYVACKSDREQLEKLHSGEADAVLWVDVALEDDMRQIVRFSPNPFYFATTKGNSQVTARLSSAIAEISKADPYFEVELYEKYFGHKDDSLRLGGEERTYIRGVDTLRVAVVEGKAPIQDIDPDTGEFVGVAREVFDYIAQQTGLQFQYVTAHSSEELVRFMEEGTVDMAACVPYDYESAEYYGVALGRPYLEAQIVMVLGGSIDASSLAGKRLALAKGLIYRGEYMGDVIWYDTVRECIEAVDSGRADYSYGNGYTVQYYANRDKYRNVSLVPQSGTTQELCIGVSKPVDMTLLTILNKAVLSIPNDELQAMVYRNAVPEESITLGAFVKANPWVVMMAAAVLALVIAGALLLYYHSRMRLMRQAELENRRYAQLCELSNEHLFEYDYRKDRLTLAARSARMLGVPVVQEHFGFRIGQEDSEKGAAGRELFRMLQSGGEQGRDMQLSLSDGSRCWFRVTAKQLKDEGGKPLVTIGKLTNIQREKEERALLVEQAQRDSLTGLYNSATIRSMAAEAMDGGERRGALLIIDIDHFKSVNDQYGHFTGDRVLSGLSGVLGRVFRQEDLLGRLGGDEFAIFMTSVKERTVVEDKCRLILKQAQALETGEAGLRVSVSIGAALAGSGESFGQLYQRADRALYEAKKQGRNGFRVDE</sequence>
<dbReference type="InterPro" id="IPR029787">
    <property type="entry name" value="Nucleotide_cyclase"/>
</dbReference>
<keyword evidence="1" id="KW-1133">Transmembrane helix</keyword>
<proteinExistence type="predicted"/>